<protein>
    <recommendedName>
        <fullName evidence="2">CHAT domain-containing protein</fullName>
    </recommendedName>
</protein>
<dbReference type="AlphaFoldDB" id="A0A0F9VMR3"/>
<feature type="domain" description="CHAT" evidence="2">
    <location>
        <begin position="603"/>
        <end position="881"/>
    </location>
</feature>
<keyword evidence="1" id="KW-1133">Transmembrane helix</keyword>
<keyword evidence="1" id="KW-0812">Transmembrane</keyword>
<dbReference type="Gene3D" id="1.25.40.10">
    <property type="entry name" value="Tetratricopeptide repeat domain"/>
    <property type="match status" value="1"/>
</dbReference>
<evidence type="ECO:0000259" key="2">
    <source>
        <dbReference type="Pfam" id="PF12770"/>
    </source>
</evidence>
<dbReference type="Pfam" id="PF12770">
    <property type="entry name" value="CHAT"/>
    <property type="match status" value="1"/>
</dbReference>
<dbReference type="PANTHER" id="PTHR10098">
    <property type="entry name" value="RAPSYN-RELATED"/>
    <property type="match status" value="1"/>
</dbReference>
<accession>A0A0F9VMR3</accession>
<feature type="transmembrane region" description="Helical" evidence="1">
    <location>
        <begin position="891"/>
        <end position="907"/>
    </location>
</feature>
<dbReference type="InterPro" id="IPR024983">
    <property type="entry name" value="CHAT_dom"/>
</dbReference>
<gene>
    <name evidence="3" type="ORF">LCGC14_0117850</name>
</gene>
<dbReference type="InterPro" id="IPR019734">
    <property type="entry name" value="TPR_rpt"/>
</dbReference>
<keyword evidence="1" id="KW-0472">Membrane</keyword>
<proteinExistence type="predicted"/>
<name>A0A0F9VMR3_9ZZZZ</name>
<sequence>MRTINLIIIVLYFLPIYIWPQNATLSTIDSLNKKAEQHYYYEKDSAYFYFDQVKEIAKEINSDSTLIESLFNTTGVASYHYDLRRISANLNQLDSLIYSTNDFNSDNSNILLYYKGDYHLKLLEYSKSRTAFEKIIKNYNSANAKSETLTSLASAAYSFLGKLYMIEGKYDNAKSLYRKNIRDIEKSENVDLEALTGNYNLLAEVLLKEKKYKEANAYLLKAYAYNKKEKNINSAITNAFHIAENYGHLLQKDSALLFLNDSKKLFINKPIFHPKYHLRKAQIHKNNWEYEIAIIEIDSAIGVIKENFEKQKNTDLEIAYNEKGLLENLLGFHDKALLNFDLALNESLNKIDKDPNTLKLFKNKAATLNLKENEESYQNTISVVSEATTFLNQVKPSFKNSVDKLFLIDNAYPIFESGIEASYNLYKLTKNNSYIDNAFQFAENSKSVLLLEALLSSQATQFASIPNKVLAREAQLKAEITHIEREITISENIENSIEDKLFHLNQELRNLIVDIEKKYPAYYNLKYNSKVLSLAEAQENLAENELLVSYFYGSQNIYTIAATKNKKHIESITTSDKLESDINNLHGLLSNPKSNLDSLSLLSHSLYKILLAPVLSNFTEEKLIIIPDGLLNYIPFESLVSNPEKNTYLIQDKTISYVNSVTLLSQLNGKKQVSTKLLAFAPSFNSTTPSDGTRSQVLGNLPHNRNEVQQILTSFTGKSFINDQATLQNFTAILSDYSVLHLATHAVFDDKNPEYSYLAFTPNTASDDLLFVKDLYNLTLNASLVTLSGCESGIGELKRGEGFLSLARGFFYSGAASITSTLWKINDNSSSDLMGNFYLNLADGKAKDESLREAKLTFLEKNKENGLSHPYWWSGYIIQGNTKPLLSSSKWHWILYCSIVILLLFLGRKRLVQLFK</sequence>
<comment type="caution">
    <text evidence="3">The sequence shown here is derived from an EMBL/GenBank/DDBJ whole genome shotgun (WGS) entry which is preliminary data.</text>
</comment>
<dbReference type="PROSITE" id="PS50005">
    <property type="entry name" value="TPR"/>
    <property type="match status" value="1"/>
</dbReference>
<dbReference type="InterPro" id="IPR011990">
    <property type="entry name" value="TPR-like_helical_dom_sf"/>
</dbReference>
<evidence type="ECO:0000313" key="3">
    <source>
        <dbReference type="EMBL" id="KKO01198.1"/>
    </source>
</evidence>
<dbReference type="SUPFAM" id="SSF48452">
    <property type="entry name" value="TPR-like"/>
    <property type="match status" value="2"/>
</dbReference>
<organism evidence="3">
    <name type="scientific">marine sediment metagenome</name>
    <dbReference type="NCBI Taxonomy" id="412755"/>
    <lineage>
        <taxon>unclassified sequences</taxon>
        <taxon>metagenomes</taxon>
        <taxon>ecological metagenomes</taxon>
    </lineage>
</organism>
<dbReference type="EMBL" id="LAZR01000036">
    <property type="protein sequence ID" value="KKO01198.1"/>
    <property type="molecule type" value="Genomic_DNA"/>
</dbReference>
<evidence type="ECO:0000256" key="1">
    <source>
        <dbReference type="SAM" id="Phobius"/>
    </source>
</evidence>
<reference evidence="3" key="1">
    <citation type="journal article" date="2015" name="Nature">
        <title>Complex archaea that bridge the gap between prokaryotes and eukaryotes.</title>
        <authorList>
            <person name="Spang A."/>
            <person name="Saw J.H."/>
            <person name="Jorgensen S.L."/>
            <person name="Zaremba-Niedzwiedzka K."/>
            <person name="Martijn J."/>
            <person name="Lind A.E."/>
            <person name="van Eijk R."/>
            <person name="Schleper C."/>
            <person name="Guy L."/>
            <person name="Ettema T.J."/>
        </authorList>
    </citation>
    <scope>NUCLEOTIDE SEQUENCE</scope>
</reference>